<keyword evidence="4 7" id="KW-0547">Nucleotide-binding</keyword>
<dbReference type="GO" id="GO:0004618">
    <property type="term" value="F:phosphoglycerate kinase activity"/>
    <property type="evidence" value="ECO:0007669"/>
    <property type="project" value="UniProtKB-UniRule"/>
</dbReference>
<keyword evidence="5 7" id="KW-0418">Kinase</keyword>
<dbReference type="InterPro" id="IPR015824">
    <property type="entry name" value="Phosphoglycerate_kinase_N"/>
</dbReference>
<evidence type="ECO:0000313" key="11">
    <source>
        <dbReference type="EMBL" id="PIT93164.1"/>
    </source>
</evidence>
<feature type="binding site" evidence="7 8">
    <location>
        <begin position="54"/>
        <end position="57"/>
    </location>
    <ligand>
        <name>substrate</name>
    </ligand>
</feature>
<dbReference type="SUPFAM" id="SSF53748">
    <property type="entry name" value="Phosphoglycerate kinase"/>
    <property type="match status" value="1"/>
</dbReference>
<dbReference type="AlphaFoldDB" id="A0A2M6WK78"/>
<dbReference type="PANTHER" id="PTHR11406:SF23">
    <property type="entry name" value="PHOSPHOGLYCERATE KINASE 1, CHLOROPLASTIC-RELATED"/>
    <property type="match status" value="1"/>
</dbReference>
<evidence type="ECO:0000256" key="8">
    <source>
        <dbReference type="PIRSR" id="PIRSR000724-1"/>
    </source>
</evidence>
<feature type="binding site" evidence="8">
    <location>
        <position position="147"/>
    </location>
    <ligand>
        <name>(2R)-3-phosphoglycerate</name>
        <dbReference type="ChEBI" id="CHEBI:58272"/>
    </ligand>
</feature>
<dbReference type="GO" id="GO:0005524">
    <property type="term" value="F:ATP binding"/>
    <property type="evidence" value="ECO:0007669"/>
    <property type="project" value="UniProtKB-KW"/>
</dbReference>
<dbReference type="PANTHER" id="PTHR11406">
    <property type="entry name" value="PHOSPHOGLYCERATE KINASE"/>
    <property type="match status" value="1"/>
</dbReference>
<dbReference type="UniPathway" id="UPA00109">
    <property type="reaction ID" value="UER00185"/>
</dbReference>
<evidence type="ECO:0000256" key="6">
    <source>
        <dbReference type="ARBA" id="ARBA00022840"/>
    </source>
</evidence>
<dbReference type="Gene3D" id="3.40.50.1260">
    <property type="entry name" value="Phosphoglycerate kinase, N-terminal domain"/>
    <property type="match status" value="2"/>
</dbReference>
<dbReference type="GO" id="GO:0043531">
    <property type="term" value="F:ADP binding"/>
    <property type="evidence" value="ECO:0007669"/>
    <property type="project" value="TreeGrafter"/>
</dbReference>
<evidence type="ECO:0000256" key="4">
    <source>
        <dbReference type="ARBA" id="ARBA00022741"/>
    </source>
</evidence>
<feature type="binding site" evidence="7 8">
    <location>
        <begin position="20"/>
        <end position="22"/>
    </location>
    <ligand>
        <name>substrate</name>
    </ligand>
</feature>
<keyword evidence="7" id="KW-0324">Glycolysis</keyword>
<evidence type="ECO:0000256" key="10">
    <source>
        <dbReference type="RuleBase" id="RU000532"/>
    </source>
</evidence>
<evidence type="ECO:0000313" key="12">
    <source>
        <dbReference type="Proteomes" id="UP000229112"/>
    </source>
</evidence>
<evidence type="ECO:0000256" key="7">
    <source>
        <dbReference type="HAMAP-Rule" id="MF_00145"/>
    </source>
</evidence>
<comment type="catalytic activity">
    <reaction evidence="1 7 10">
        <text>(2R)-3-phosphoglycerate + ATP = (2R)-3-phospho-glyceroyl phosphate + ADP</text>
        <dbReference type="Rhea" id="RHEA:14801"/>
        <dbReference type="ChEBI" id="CHEBI:30616"/>
        <dbReference type="ChEBI" id="CHEBI:57604"/>
        <dbReference type="ChEBI" id="CHEBI:58272"/>
        <dbReference type="ChEBI" id="CHEBI:456216"/>
        <dbReference type="EC" id="2.7.2.3"/>
    </reaction>
</comment>
<dbReference type="HAMAP" id="MF_00145">
    <property type="entry name" value="Phosphoglyc_kinase"/>
    <property type="match status" value="1"/>
</dbReference>
<dbReference type="InterPro" id="IPR001576">
    <property type="entry name" value="Phosphoglycerate_kinase"/>
</dbReference>
<feature type="binding site" evidence="7">
    <location>
        <position position="147"/>
    </location>
    <ligand>
        <name>substrate</name>
    </ligand>
</feature>
<comment type="caution">
    <text evidence="11">The sequence shown here is derived from an EMBL/GenBank/DDBJ whole genome shotgun (WGS) entry which is preliminary data.</text>
</comment>
<dbReference type="GO" id="GO:0006096">
    <property type="term" value="P:glycolytic process"/>
    <property type="evidence" value="ECO:0007669"/>
    <property type="project" value="UniProtKB-UniRule"/>
</dbReference>
<comment type="subcellular location">
    <subcellularLocation>
        <location evidence="7">Cytoplasm</location>
    </subcellularLocation>
</comment>
<evidence type="ECO:0000256" key="1">
    <source>
        <dbReference type="ARBA" id="ARBA00000642"/>
    </source>
</evidence>
<comment type="similarity">
    <text evidence="7 10">Belongs to the phosphoglycerate kinase family.</text>
</comment>
<dbReference type="EMBL" id="PFAY01000010">
    <property type="protein sequence ID" value="PIT93164.1"/>
    <property type="molecule type" value="Genomic_DNA"/>
</dbReference>
<protein>
    <recommendedName>
        <fullName evidence="2 7">Phosphoglycerate kinase</fullName>
        <ecNumber evidence="2 7">2.7.2.3</ecNumber>
    </recommendedName>
</protein>
<evidence type="ECO:0000256" key="3">
    <source>
        <dbReference type="ARBA" id="ARBA00022679"/>
    </source>
</evidence>
<feature type="binding site" evidence="8">
    <location>
        <position position="114"/>
    </location>
    <ligand>
        <name>(2R)-3-phosphoglycerate</name>
        <dbReference type="ChEBI" id="CHEBI:58272"/>
    </ligand>
</feature>
<keyword evidence="6 7" id="KW-0067">ATP-binding</keyword>
<dbReference type="PIRSF" id="PIRSF000724">
    <property type="entry name" value="Pgk"/>
    <property type="match status" value="1"/>
</dbReference>
<comment type="caution">
    <text evidence="7">Lacks conserved residue(s) required for the propagation of feature annotation.</text>
</comment>
<feature type="binding site" evidence="7">
    <location>
        <begin position="323"/>
        <end position="326"/>
    </location>
    <ligand>
        <name>ATP</name>
        <dbReference type="ChEBI" id="CHEBI:30616"/>
    </ligand>
</feature>
<feature type="binding site" evidence="7 9">
    <location>
        <position position="296"/>
    </location>
    <ligand>
        <name>ATP</name>
        <dbReference type="ChEBI" id="CHEBI:30616"/>
    </ligand>
</feature>
<keyword evidence="3 7" id="KW-0808">Transferase</keyword>
<reference evidence="12" key="1">
    <citation type="submission" date="2017-09" db="EMBL/GenBank/DDBJ databases">
        <title>Depth-based differentiation of microbial function through sediment-hosted aquifers and enrichment of novel symbionts in the deep terrestrial subsurface.</title>
        <authorList>
            <person name="Probst A.J."/>
            <person name="Ladd B."/>
            <person name="Jarett J.K."/>
            <person name="Geller-Mcgrath D.E."/>
            <person name="Sieber C.M.K."/>
            <person name="Emerson J.B."/>
            <person name="Anantharaman K."/>
            <person name="Thomas B.C."/>
            <person name="Malmstrom R."/>
            <person name="Stieglmeier M."/>
            <person name="Klingl A."/>
            <person name="Woyke T."/>
            <person name="Ryan C.M."/>
            <person name="Banfield J.F."/>
        </authorList>
    </citation>
    <scope>NUCLEOTIDE SEQUENCE [LARGE SCALE GENOMIC DNA]</scope>
</reference>
<dbReference type="EC" id="2.7.2.3" evidence="2 7"/>
<proteinExistence type="inferred from homology"/>
<keyword evidence="7" id="KW-0963">Cytoplasm</keyword>
<evidence type="ECO:0000256" key="2">
    <source>
        <dbReference type="ARBA" id="ARBA00013061"/>
    </source>
</evidence>
<evidence type="ECO:0000256" key="9">
    <source>
        <dbReference type="PIRSR" id="PIRSR000724-2"/>
    </source>
</evidence>
<evidence type="ECO:0000256" key="5">
    <source>
        <dbReference type="ARBA" id="ARBA00022777"/>
    </source>
</evidence>
<feature type="binding site" evidence="7">
    <location>
        <position position="31"/>
    </location>
    <ligand>
        <name>substrate</name>
    </ligand>
</feature>
<sequence length="366" mass="40796">MLSIEDISSLENKVALVRVDFNVESPKDSLRIKKIIPTINLLLQKGAKVLLISHRGRPVPGDKINKDTTLKVIVSPLEKNLGQPVHFIPEFKIEEIKKTIQERDEKVFLLENLRLLVGEKENSDELAKQYASLADIYVNDAFAVCHRREASLVAITKFLPAYTGVLLLEEITNLDRAINSPNKPLVIVLGGGKAPEKFAVIKSLYNQVDKFLIGGVLGNTFLKASGMQVEDSVVDNSLIEEVTPYLKDEKIEISSDWIYDEHKRIYDIGPITITRFSMILKEAKTIIWSGPLGFFEDKRYREGSDKIANAISSNKNAFSLVGGGETTQLILENKMEDEFSFLSTGGGAMLSYLGKKEMPAINALNQ</sequence>
<dbReference type="Proteomes" id="UP000229112">
    <property type="component" value="Unassembled WGS sequence"/>
</dbReference>
<accession>A0A2M6WK78</accession>
<comment type="subunit">
    <text evidence="7">Monomer.</text>
</comment>
<name>A0A2M6WK78_9BACT</name>
<dbReference type="PRINTS" id="PR00477">
    <property type="entry name" value="PHGLYCKINASE"/>
</dbReference>
<feature type="binding site" evidence="7">
    <location>
        <position position="114"/>
    </location>
    <ligand>
        <name>substrate</name>
    </ligand>
</feature>
<dbReference type="InterPro" id="IPR036043">
    <property type="entry name" value="Phosphoglycerate_kinase_sf"/>
</dbReference>
<dbReference type="Pfam" id="PF00162">
    <property type="entry name" value="PGK"/>
    <property type="match status" value="1"/>
</dbReference>
<feature type="binding site" evidence="8">
    <location>
        <position position="31"/>
    </location>
    <ligand>
        <name>(2R)-3-phosphoglycerate</name>
        <dbReference type="ChEBI" id="CHEBI:58272"/>
    </ligand>
</feature>
<dbReference type="GO" id="GO:0005829">
    <property type="term" value="C:cytosol"/>
    <property type="evidence" value="ECO:0007669"/>
    <property type="project" value="TreeGrafter"/>
</dbReference>
<gene>
    <name evidence="7 11" type="primary">pgk</name>
    <name evidence="11" type="ORF">COU06_01275</name>
</gene>
<dbReference type="GO" id="GO:0006094">
    <property type="term" value="P:gluconeogenesis"/>
    <property type="evidence" value="ECO:0007669"/>
    <property type="project" value="TreeGrafter"/>
</dbReference>
<organism evidence="11 12">
    <name type="scientific">Candidatus Harrisonbacteria bacterium CG10_big_fil_rev_8_21_14_0_10_38_8</name>
    <dbReference type="NCBI Taxonomy" id="1974582"/>
    <lineage>
        <taxon>Bacteria</taxon>
        <taxon>Candidatus Harrisoniibacteriota</taxon>
    </lineage>
</organism>
<feature type="binding site" evidence="7 9">
    <location>
        <position position="197"/>
    </location>
    <ligand>
        <name>ATP</name>
        <dbReference type="ChEBI" id="CHEBI:30616"/>
    </ligand>
</feature>
<comment type="pathway">
    <text evidence="7">Carbohydrate degradation; glycolysis; pyruvate from D-glyceraldehyde 3-phosphate: step 2/5.</text>
</comment>